<sequence length="106" mass="11376">MRTQIKNLVKSALFGVAVLGGGLAANAWTGEKQADGHLVNKGDGLFELRSSVNPMDCQPTEPTPCNYQILSPENIPTQESYTAAELESFESNGWISPSSSNGVYQN</sequence>
<keyword evidence="1" id="KW-0732">Signal</keyword>
<keyword evidence="3" id="KW-1185">Reference proteome</keyword>
<proteinExistence type="predicted"/>
<name>A0ABR7XTS0_9SPHI</name>
<evidence type="ECO:0000256" key="1">
    <source>
        <dbReference type="SAM" id="SignalP"/>
    </source>
</evidence>
<evidence type="ECO:0000313" key="2">
    <source>
        <dbReference type="EMBL" id="MBD1422570.1"/>
    </source>
</evidence>
<organism evidence="2 3">
    <name type="scientific">Sphingobacterium chuzhouense</name>
    <dbReference type="NCBI Taxonomy" id="1742264"/>
    <lineage>
        <taxon>Bacteria</taxon>
        <taxon>Pseudomonadati</taxon>
        <taxon>Bacteroidota</taxon>
        <taxon>Sphingobacteriia</taxon>
        <taxon>Sphingobacteriales</taxon>
        <taxon>Sphingobacteriaceae</taxon>
        <taxon>Sphingobacterium</taxon>
    </lineage>
</organism>
<protein>
    <submittedName>
        <fullName evidence="2">Uncharacterized protein</fullName>
    </submittedName>
</protein>
<dbReference type="Proteomes" id="UP000651112">
    <property type="component" value="Unassembled WGS sequence"/>
</dbReference>
<accession>A0ABR7XTS0</accession>
<gene>
    <name evidence="2" type="ORF">H8B21_13415</name>
</gene>
<dbReference type="RefSeq" id="WP_190314283.1">
    <property type="nucleotide sequence ID" value="NZ_JACNYL010000003.1"/>
</dbReference>
<dbReference type="EMBL" id="JACNYL010000003">
    <property type="protein sequence ID" value="MBD1422570.1"/>
    <property type="molecule type" value="Genomic_DNA"/>
</dbReference>
<reference evidence="2 3" key="1">
    <citation type="submission" date="2020-08" db="EMBL/GenBank/DDBJ databases">
        <title>Sphingobacterium sp. DN00404 isolated from aquaculture water.</title>
        <authorList>
            <person name="Zhang M."/>
        </authorList>
    </citation>
    <scope>NUCLEOTIDE SEQUENCE [LARGE SCALE GENOMIC DNA]</scope>
    <source>
        <strain evidence="2 3">KCTC 42746</strain>
    </source>
</reference>
<feature type="signal peptide" evidence="1">
    <location>
        <begin position="1"/>
        <end position="27"/>
    </location>
</feature>
<feature type="chain" id="PRO_5045132368" evidence="1">
    <location>
        <begin position="28"/>
        <end position="106"/>
    </location>
</feature>
<comment type="caution">
    <text evidence="2">The sequence shown here is derived from an EMBL/GenBank/DDBJ whole genome shotgun (WGS) entry which is preliminary data.</text>
</comment>
<evidence type="ECO:0000313" key="3">
    <source>
        <dbReference type="Proteomes" id="UP000651112"/>
    </source>
</evidence>